<dbReference type="InterPro" id="IPR050595">
    <property type="entry name" value="Bact_response_regulator"/>
</dbReference>
<dbReference type="CDD" id="cd17562">
    <property type="entry name" value="REC_CheY4-like"/>
    <property type="match status" value="1"/>
</dbReference>
<feature type="modified residue" description="4-aspartylphosphate" evidence="2">
    <location>
        <position position="53"/>
    </location>
</feature>
<dbReference type="InterPro" id="IPR001789">
    <property type="entry name" value="Sig_transdc_resp-reg_receiver"/>
</dbReference>
<evidence type="ECO:0000313" key="4">
    <source>
        <dbReference type="EMBL" id="MDM7862190.1"/>
    </source>
</evidence>
<feature type="domain" description="Response regulatory" evidence="3">
    <location>
        <begin position="4"/>
        <end position="120"/>
    </location>
</feature>
<comment type="caution">
    <text evidence="4">The sequence shown here is derived from an EMBL/GenBank/DDBJ whole genome shotgun (WGS) entry which is preliminary data.</text>
</comment>
<dbReference type="InterPro" id="IPR011006">
    <property type="entry name" value="CheY-like_superfamily"/>
</dbReference>
<evidence type="ECO:0000259" key="3">
    <source>
        <dbReference type="PROSITE" id="PS50110"/>
    </source>
</evidence>
<dbReference type="PROSITE" id="PS50110">
    <property type="entry name" value="RESPONSE_REGULATORY"/>
    <property type="match status" value="1"/>
</dbReference>
<reference evidence="4 5" key="1">
    <citation type="submission" date="2023-06" db="EMBL/GenBank/DDBJ databases">
        <title>Alteromonas sp. ASW11-36 isolated from intertidal sand.</title>
        <authorList>
            <person name="Li Y."/>
        </authorList>
    </citation>
    <scope>NUCLEOTIDE SEQUENCE [LARGE SCALE GENOMIC DNA]</scope>
    <source>
        <strain evidence="4 5">ASW11-36</strain>
    </source>
</reference>
<dbReference type="SUPFAM" id="SSF52172">
    <property type="entry name" value="CheY-like"/>
    <property type="match status" value="1"/>
</dbReference>
<dbReference type="Pfam" id="PF00072">
    <property type="entry name" value="Response_reg"/>
    <property type="match status" value="1"/>
</dbReference>
<accession>A0ABT7T180</accession>
<dbReference type="PANTHER" id="PTHR44591:SF25">
    <property type="entry name" value="CHEMOTAXIS TWO-COMPONENT RESPONSE REGULATOR"/>
    <property type="match status" value="1"/>
</dbReference>
<protein>
    <submittedName>
        <fullName evidence="4">Response regulator</fullName>
    </submittedName>
</protein>
<sequence>MPNKILIVDDSPSIRQMVEATLASGGYDVASAEDGQEALEKCQTNQYDFVLTDQNMPRMDGLSLIRALRQMDNYKRTPIVVLTTEASDEMKMQGRAAGATGWMVKPFDPSKLLVISAKVLNS</sequence>
<name>A0ABT7T180_9ALTE</name>
<dbReference type="Gene3D" id="3.40.50.2300">
    <property type="match status" value="1"/>
</dbReference>
<organism evidence="4 5">
    <name type="scientific">Alteromonas arenosi</name>
    <dbReference type="NCBI Taxonomy" id="3055817"/>
    <lineage>
        <taxon>Bacteria</taxon>
        <taxon>Pseudomonadati</taxon>
        <taxon>Pseudomonadota</taxon>
        <taxon>Gammaproteobacteria</taxon>
        <taxon>Alteromonadales</taxon>
        <taxon>Alteromonadaceae</taxon>
        <taxon>Alteromonas/Salinimonas group</taxon>
        <taxon>Alteromonas</taxon>
    </lineage>
</organism>
<dbReference type="EMBL" id="JAUCBP010000013">
    <property type="protein sequence ID" value="MDM7862190.1"/>
    <property type="molecule type" value="Genomic_DNA"/>
</dbReference>
<dbReference type="RefSeq" id="WP_289366989.1">
    <property type="nucleotide sequence ID" value="NZ_JAUCBP010000013.1"/>
</dbReference>
<gene>
    <name evidence="4" type="ORF">QTP81_16410</name>
</gene>
<evidence type="ECO:0000256" key="1">
    <source>
        <dbReference type="ARBA" id="ARBA00022553"/>
    </source>
</evidence>
<keyword evidence="1 2" id="KW-0597">Phosphoprotein</keyword>
<evidence type="ECO:0000256" key="2">
    <source>
        <dbReference type="PROSITE-ProRule" id="PRU00169"/>
    </source>
</evidence>
<proteinExistence type="predicted"/>
<dbReference type="PANTHER" id="PTHR44591">
    <property type="entry name" value="STRESS RESPONSE REGULATOR PROTEIN 1"/>
    <property type="match status" value="1"/>
</dbReference>
<evidence type="ECO:0000313" key="5">
    <source>
        <dbReference type="Proteomes" id="UP001234343"/>
    </source>
</evidence>
<dbReference type="SMART" id="SM00448">
    <property type="entry name" value="REC"/>
    <property type="match status" value="1"/>
</dbReference>
<dbReference type="Proteomes" id="UP001234343">
    <property type="component" value="Unassembled WGS sequence"/>
</dbReference>
<keyword evidence="5" id="KW-1185">Reference proteome</keyword>